<keyword evidence="2 3" id="KW-0326">Glycosidase</keyword>
<reference evidence="6 7" key="1">
    <citation type="submission" date="2016-10" db="EMBL/GenBank/DDBJ databases">
        <authorList>
            <person name="de Groot N.N."/>
        </authorList>
    </citation>
    <scope>NUCLEOTIDE SEQUENCE [LARGE SCALE GENOMIC DNA]</scope>
    <source>
        <strain evidence="6 7">AR40</strain>
    </source>
</reference>
<dbReference type="GO" id="GO:0008061">
    <property type="term" value="F:chitin binding"/>
    <property type="evidence" value="ECO:0007669"/>
    <property type="project" value="InterPro"/>
</dbReference>
<accession>A0A1H9QCY0</accession>
<evidence type="ECO:0000313" key="6">
    <source>
        <dbReference type="EMBL" id="SER58391.1"/>
    </source>
</evidence>
<dbReference type="EMBL" id="FOGJ01000007">
    <property type="protein sequence ID" value="SER58391.1"/>
    <property type="molecule type" value="Genomic_DNA"/>
</dbReference>
<organism evidence="6 7">
    <name type="scientific">Butyrivibrio fibrisolvens</name>
    <dbReference type="NCBI Taxonomy" id="831"/>
    <lineage>
        <taxon>Bacteria</taxon>
        <taxon>Bacillati</taxon>
        <taxon>Bacillota</taxon>
        <taxon>Clostridia</taxon>
        <taxon>Lachnospirales</taxon>
        <taxon>Lachnospiraceae</taxon>
        <taxon>Butyrivibrio</taxon>
    </lineage>
</organism>
<dbReference type="SMART" id="SM00636">
    <property type="entry name" value="Glyco_18"/>
    <property type="match status" value="1"/>
</dbReference>
<evidence type="ECO:0000259" key="5">
    <source>
        <dbReference type="PROSITE" id="PS51910"/>
    </source>
</evidence>
<dbReference type="InterPro" id="IPR011583">
    <property type="entry name" value="Chitinase_II/V-like_cat"/>
</dbReference>
<dbReference type="GO" id="GO:0005975">
    <property type="term" value="P:carbohydrate metabolic process"/>
    <property type="evidence" value="ECO:0007669"/>
    <property type="project" value="InterPro"/>
</dbReference>
<evidence type="ECO:0000256" key="3">
    <source>
        <dbReference type="RuleBase" id="RU000489"/>
    </source>
</evidence>
<sequence length="578" mass="63802">MRHKVIPVVVIVVLILVLGGGYAGKYLYDKYSYSNEQADAKSYFGIEDENDVPIILQNEKSDLHARLIDGVYYMTFSDVQNILNDRFYYGQEEGILVYTTPSAIITVGVDSTTTSSTDGSSEDLGYKAAVYDNDTLYVAIDYVKKYTNFNYTAYTDPNHITMYTQFDQEIRAVIKKSTKLRLRGGVKSEILVGLEKGDTVVLLEKLEDWSKVVSPDGYIGYVENKFLENIQTVDLLAPSDYAEPVYTSVHLDGKVNLVWHSIGGKAGNDTLSSAISNTSGLNVISPTWFSLSDNEGSIESFATQGYVDTAHANGMQVWAALDNFNNSNFHNGEGSTAKVLASSTSRKRLIDSLMSEVRTYGIDGINVDLEFTGSSLEDITADGGEDYIEFIRELSIACRAEGTILSVDIPVPMGNSFFHRKELGVVCDYVIIMAYDEHYEGSAEAGSVASISYVENGIKNTLEDVPADKLVNGIPFYTRIWFTSTDGTVKSQAGGMSWANSYISSNGIDMNWDQETCQYYGTYTQSDGTVVEIWLEDAESIQTKLNVMDVNGCAGVAAWQLGYETSDIWPVIEAYVNK</sequence>
<dbReference type="SUPFAM" id="SSF51445">
    <property type="entry name" value="(Trans)glycosidases"/>
    <property type="match status" value="1"/>
</dbReference>
<dbReference type="PANTHER" id="PTHR46066">
    <property type="entry name" value="CHITINASE DOMAIN-CONTAINING PROTEIN 1 FAMILY MEMBER"/>
    <property type="match status" value="1"/>
</dbReference>
<dbReference type="PROSITE" id="PS51910">
    <property type="entry name" value="GH18_2"/>
    <property type="match status" value="1"/>
</dbReference>
<dbReference type="Pfam" id="PF08239">
    <property type="entry name" value="SH3_3"/>
    <property type="match status" value="1"/>
</dbReference>
<dbReference type="GO" id="GO:0004553">
    <property type="term" value="F:hydrolase activity, hydrolyzing O-glycosyl compounds"/>
    <property type="evidence" value="ECO:0007669"/>
    <property type="project" value="InterPro"/>
</dbReference>
<dbReference type="InterPro" id="IPR001223">
    <property type="entry name" value="Glyco_hydro18_cat"/>
</dbReference>
<dbReference type="InterPro" id="IPR017853">
    <property type="entry name" value="GH"/>
</dbReference>
<dbReference type="PANTHER" id="PTHR46066:SF2">
    <property type="entry name" value="CHITINASE DOMAIN-CONTAINING PROTEIN 1"/>
    <property type="match status" value="1"/>
</dbReference>
<dbReference type="InterPro" id="IPR001579">
    <property type="entry name" value="Glyco_hydro_18_chit_AS"/>
</dbReference>
<dbReference type="InterPro" id="IPR003646">
    <property type="entry name" value="SH3-like_bac-type"/>
</dbReference>
<dbReference type="Gene3D" id="2.30.30.40">
    <property type="entry name" value="SH3 Domains"/>
    <property type="match status" value="1"/>
</dbReference>
<dbReference type="InterPro" id="IPR029070">
    <property type="entry name" value="Chitinase_insertion_sf"/>
</dbReference>
<proteinExistence type="inferred from homology"/>
<evidence type="ECO:0000256" key="1">
    <source>
        <dbReference type="ARBA" id="ARBA00022801"/>
    </source>
</evidence>
<gene>
    <name evidence="6" type="ORF">SAMN04487884_107125</name>
</gene>
<keyword evidence="1 3" id="KW-0378">Hydrolase</keyword>
<feature type="domain" description="GH18" evidence="5">
    <location>
        <begin position="253"/>
        <end position="578"/>
    </location>
</feature>
<dbReference type="Gene3D" id="3.20.20.80">
    <property type="entry name" value="Glycosidases"/>
    <property type="match status" value="1"/>
</dbReference>
<dbReference type="Proteomes" id="UP000182584">
    <property type="component" value="Unassembled WGS sequence"/>
</dbReference>
<name>A0A1H9QCY0_BUTFI</name>
<evidence type="ECO:0000256" key="2">
    <source>
        <dbReference type="ARBA" id="ARBA00023295"/>
    </source>
</evidence>
<evidence type="ECO:0000256" key="4">
    <source>
        <dbReference type="RuleBase" id="RU004453"/>
    </source>
</evidence>
<protein>
    <submittedName>
        <fullName evidence="6">Spore germination protein YaaH</fullName>
    </submittedName>
</protein>
<dbReference type="AlphaFoldDB" id="A0A1H9QCY0"/>
<evidence type="ECO:0000313" key="7">
    <source>
        <dbReference type="Proteomes" id="UP000182584"/>
    </source>
</evidence>
<dbReference type="PROSITE" id="PS01095">
    <property type="entry name" value="GH18_1"/>
    <property type="match status" value="1"/>
</dbReference>
<comment type="similarity">
    <text evidence="4">Belongs to the glycosyl hydrolase 18 family.</text>
</comment>
<dbReference type="Gene3D" id="3.10.50.10">
    <property type="match status" value="1"/>
</dbReference>
<dbReference type="Pfam" id="PF00704">
    <property type="entry name" value="Glyco_hydro_18"/>
    <property type="match status" value="1"/>
</dbReference>
<dbReference type="OrthoDB" id="9775889at2"/>
<dbReference type="eggNOG" id="COG3858">
    <property type="taxonomic scope" value="Bacteria"/>
</dbReference>